<feature type="domain" description="FAD/NAD(P)-binding" evidence="9">
    <location>
        <begin position="4"/>
        <end position="292"/>
    </location>
</feature>
<accession>A0A6L2R4W1</accession>
<comment type="subunit">
    <text evidence="7">Homodimer.</text>
</comment>
<comment type="similarity">
    <text evidence="1 7">Belongs to the class-II pyridine nucleotide-disulfide oxidoreductase family.</text>
</comment>
<keyword evidence="2 7" id="KW-0285">Flavoprotein</keyword>
<dbReference type="GO" id="GO:0019430">
    <property type="term" value="P:removal of superoxide radicals"/>
    <property type="evidence" value="ECO:0007669"/>
    <property type="project" value="UniProtKB-UniRule"/>
</dbReference>
<reference evidence="10 11" key="1">
    <citation type="journal article" date="2020" name="ISME J.">
        <title>Parallel Reductive Genome Evolution in Desulfovibrio Ectosymbionts Independently Acquired by Trichonympha Protists in the Termite Gut.</title>
        <authorList>
            <person name="Takeuchi M."/>
            <person name="Kuwahara H."/>
            <person name="Murakami T."/>
            <person name="Takahashi K."/>
            <person name="Kajitani R."/>
            <person name="Toyoda A."/>
            <person name="Itoh T."/>
            <person name="Ohkuma M."/>
            <person name="Hongoh Y."/>
        </authorList>
    </citation>
    <scope>NUCLEOTIDE SEQUENCE [LARGE SCALE GENOMIC DNA]</scope>
    <source>
        <strain evidence="10">ZnDsv-02</strain>
    </source>
</reference>
<comment type="cofactor">
    <cofactor evidence="8">
        <name>FAD</name>
        <dbReference type="ChEBI" id="CHEBI:57692"/>
    </cofactor>
    <text evidence="8">Binds 1 FAD per subunit.</text>
</comment>
<dbReference type="PANTHER" id="PTHR48105">
    <property type="entry name" value="THIOREDOXIN REDUCTASE 1-RELATED-RELATED"/>
    <property type="match status" value="1"/>
</dbReference>
<dbReference type="AlphaFoldDB" id="A0A6L2R4W1"/>
<dbReference type="SUPFAM" id="SSF51905">
    <property type="entry name" value="FAD/NAD(P)-binding domain"/>
    <property type="match status" value="1"/>
</dbReference>
<comment type="catalytic activity">
    <reaction evidence="7">
        <text>[thioredoxin]-dithiol + NADP(+) = [thioredoxin]-disulfide + NADPH + H(+)</text>
        <dbReference type="Rhea" id="RHEA:20345"/>
        <dbReference type="Rhea" id="RHEA-COMP:10698"/>
        <dbReference type="Rhea" id="RHEA-COMP:10700"/>
        <dbReference type="ChEBI" id="CHEBI:15378"/>
        <dbReference type="ChEBI" id="CHEBI:29950"/>
        <dbReference type="ChEBI" id="CHEBI:50058"/>
        <dbReference type="ChEBI" id="CHEBI:57783"/>
        <dbReference type="ChEBI" id="CHEBI:58349"/>
        <dbReference type="EC" id="1.8.1.9"/>
    </reaction>
</comment>
<evidence type="ECO:0000256" key="2">
    <source>
        <dbReference type="ARBA" id="ARBA00022630"/>
    </source>
</evidence>
<dbReference type="Proteomes" id="UP000505077">
    <property type="component" value="Unassembled WGS sequence"/>
</dbReference>
<evidence type="ECO:0000256" key="4">
    <source>
        <dbReference type="ARBA" id="ARBA00023002"/>
    </source>
</evidence>
<evidence type="ECO:0000256" key="1">
    <source>
        <dbReference type="ARBA" id="ARBA00009333"/>
    </source>
</evidence>
<comment type="caution">
    <text evidence="10">The sequence shown here is derived from an EMBL/GenBank/DDBJ whole genome shotgun (WGS) entry which is preliminary data.</text>
</comment>
<keyword evidence="3 7" id="KW-0274">FAD</keyword>
<dbReference type="EMBL" id="BLLL01000003">
    <property type="protein sequence ID" value="GFH62567.1"/>
    <property type="molecule type" value="Genomic_DNA"/>
</dbReference>
<evidence type="ECO:0000256" key="3">
    <source>
        <dbReference type="ARBA" id="ARBA00022827"/>
    </source>
</evidence>
<dbReference type="GO" id="GO:0005737">
    <property type="term" value="C:cytoplasm"/>
    <property type="evidence" value="ECO:0007669"/>
    <property type="project" value="InterPro"/>
</dbReference>
<evidence type="ECO:0000256" key="8">
    <source>
        <dbReference type="RuleBase" id="RU003881"/>
    </source>
</evidence>
<dbReference type="GO" id="GO:0004791">
    <property type="term" value="F:thioredoxin-disulfide reductase (NADPH) activity"/>
    <property type="evidence" value="ECO:0007669"/>
    <property type="project" value="UniProtKB-UniRule"/>
</dbReference>
<keyword evidence="4 7" id="KW-0560">Oxidoreductase</keyword>
<dbReference type="PRINTS" id="PR00368">
    <property type="entry name" value="FADPNR"/>
</dbReference>
<keyword evidence="5" id="KW-1015">Disulfide bond</keyword>
<dbReference type="InterPro" id="IPR050097">
    <property type="entry name" value="Ferredoxin-NADP_redctase_2"/>
</dbReference>
<name>A0A6L2R4W1_9BACT</name>
<keyword evidence="8" id="KW-0521">NADP</keyword>
<evidence type="ECO:0000256" key="6">
    <source>
        <dbReference type="ARBA" id="ARBA00023284"/>
    </source>
</evidence>
<evidence type="ECO:0000256" key="7">
    <source>
        <dbReference type="RuleBase" id="RU003880"/>
    </source>
</evidence>
<dbReference type="EC" id="1.8.1.9" evidence="7"/>
<dbReference type="Pfam" id="PF07992">
    <property type="entry name" value="Pyr_redox_2"/>
    <property type="match status" value="1"/>
</dbReference>
<evidence type="ECO:0000259" key="9">
    <source>
        <dbReference type="Pfam" id="PF07992"/>
    </source>
</evidence>
<dbReference type="InterPro" id="IPR005982">
    <property type="entry name" value="Thioredox_Rdtase"/>
</dbReference>
<evidence type="ECO:0000313" key="10">
    <source>
        <dbReference type="EMBL" id="GFH62567.1"/>
    </source>
</evidence>
<evidence type="ECO:0000313" key="11">
    <source>
        <dbReference type="Proteomes" id="UP000505077"/>
    </source>
</evidence>
<proteinExistence type="inferred from homology"/>
<sequence>MTPYDALVIGAGPAGITAAMYLARSGHSVRVFEKLTPGGQILLTDTLENYPGFPGGIKGYELADTLNAHLEGLAVDRIPCAVEAVSGSAGQFLLRVDGRDYPGKTVLVCTGANHKKLGIDGETRLLGHGVSYCAICDGNFFRGQSVAVVGGGNSALEEALYLANIAAKVTLIHRREEFRGHEIYLNRLEKMSDKVDVQRSSIITQLCGDDHLTGLTLKNVQSNAEKYLAMDGLFIYVGSVPAAQFLPDTVERDAQGFIVTDTEMRTSVPGIFAAGDIRSKHCRQAITATGDGATAAQAAFLFLEQIHA</sequence>
<gene>
    <name evidence="10" type="primary">trxB</name>
    <name evidence="10" type="ORF">ZNDK_0338</name>
</gene>
<dbReference type="InterPro" id="IPR036188">
    <property type="entry name" value="FAD/NAD-bd_sf"/>
</dbReference>
<keyword evidence="6 7" id="KW-0676">Redox-active center</keyword>
<dbReference type="PRINTS" id="PR00469">
    <property type="entry name" value="PNDRDTASEII"/>
</dbReference>
<evidence type="ECO:0000256" key="5">
    <source>
        <dbReference type="ARBA" id="ARBA00023157"/>
    </source>
</evidence>
<dbReference type="PROSITE" id="PS00573">
    <property type="entry name" value="PYRIDINE_REDOX_2"/>
    <property type="match status" value="1"/>
</dbReference>
<dbReference type="InterPro" id="IPR023753">
    <property type="entry name" value="FAD/NAD-binding_dom"/>
</dbReference>
<dbReference type="InterPro" id="IPR008255">
    <property type="entry name" value="Pyr_nucl-diS_OxRdtase_2_AS"/>
</dbReference>
<organism evidence="10 11">
    <name type="scientific">Candidatus Desulfovibrio kirbyi</name>
    <dbReference type="NCBI Taxonomy" id="2696086"/>
    <lineage>
        <taxon>Bacteria</taxon>
        <taxon>Pseudomonadati</taxon>
        <taxon>Thermodesulfobacteriota</taxon>
        <taxon>Desulfovibrionia</taxon>
        <taxon>Desulfovibrionales</taxon>
        <taxon>Desulfovibrionaceae</taxon>
        <taxon>Desulfovibrio</taxon>
    </lineage>
</organism>
<dbReference type="NCBIfam" id="TIGR01292">
    <property type="entry name" value="TRX_reduct"/>
    <property type="match status" value="1"/>
</dbReference>
<dbReference type="Gene3D" id="3.50.50.60">
    <property type="entry name" value="FAD/NAD(P)-binding domain"/>
    <property type="match status" value="2"/>
</dbReference>
<protein>
    <recommendedName>
        <fullName evidence="7">Thioredoxin reductase</fullName>
        <ecNumber evidence="7">1.8.1.9</ecNumber>
    </recommendedName>
</protein>